<dbReference type="AlphaFoldDB" id="A0A3S3REC1"/>
<dbReference type="SUPFAM" id="SSF56574">
    <property type="entry name" value="Serpins"/>
    <property type="match status" value="1"/>
</dbReference>
<dbReference type="PANTHER" id="PTHR11461:SF211">
    <property type="entry name" value="GH10112P-RELATED"/>
    <property type="match status" value="1"/>
</dbReference>
<keyword evidence="3" id="KW-0722">Serine protease inhibitor</keyword>
<dbReference type="Pfam" id="PF00079">
    <property type="entry name" value="Serpin"/>
    <property type="match status" value="1"/>
</dbReference>
<accession>A0A3S3REC1</accession>
<feature type="non-terminal residue" evidence="6">
    <location>
        <position position="1"/>
    </location>
</feature>
<protein>
    <recommendedName>
        <fullName evidence="5">Serpin domain-containing protein</fullName>
    </recommendedName>
</protein>
<dbReference type="Proteomes" id="UP000285301">
    <property type="component" value="Unassembled WGS sequence"/>
</dbReference>
<dbReference type="InterPro" id="IPR042178">
    <property type="entry name" value="Serpin_sf_1"/>
</dbReference>
<dbReference type="InterPro" id="IPR023795">
    <property type="entry name" value="Serpin_CS"/>
</dbReference>
<evidence type="ECO:0000256" key="2">
    <source>
        <dbReference type="ARBA" id="ARBA00022690"/>
    </source>
</evidence>
<dbReference type="Gene3D" id="3.30.497.10">
    <property type="entry name" value="Antithrombin, subunit I, domain 2"/>
    <property type="match status" value="1"/>
</dbReference>
<reference evidence="6 8" key="1">
    <citation type="journal article" date="2018" name="Gigascience">
        <title>Genomes of trombidid mites reveal novel predicted allergens and laterally-transferred genes associated with secondary metabolism.</title>
        <authorList>
            <person name="Dong X."/>
            <person name="Chaisiri K."/>
            <person name="Xia D."/>
            <person name="Armstrong S.D."/>
            <person name="Fang Y."/>
            <person name="Donnelly M.J."/>
            <person name="Kadowaki T."/>
            <person name="McGarry J.W."/>
            <person name="Darby A.C."/>
            <person name="Makepeace B.L."/>
        </authorList>
    </citation>
    <scope>NUCLEOTIDE SEQUENCE [LARGE SCALE GENOMIC DNA]</scope>
    <source>
        <strain evidence="6">UoL-WK</strain>
    </source>
</reference>
<dbReference type="InterPro" id="IPR042185">
    <property type="entry name" value="Serpin_sf_2"/>
</dbReference>
<evidence type="ECO:0000259" key="5">
    <source>
        <dbReference type="Pfam" id="PF00079"/>
    </source>
</evidence>
<name>A0A3S3REC1_9ACAR</name>
<keyword evidence="8" id="KW-1185">Reference proteome</keyword>
<comment type="caution">
    <text evidence="6">The sequence shown here is derived from an EMBL/GenBank/DDBJ whole genome shotgun (WGS) entry which is preliminary data.</text>
</comment>
<evidence type="ECO:0000256" key="1">
    <source>
        <dbReference type="ARBA" id="ARBA00009500"/>
    </source>
</evidence>
<keyword evidence="4" id="KW-0325">Glycoprotein</keyword>
<dbReference type="EMBL" id="NCKU01020865">
    <property type="protein sequence ID" value="RWR98563.1"/>
    <property type="molecule type" value="Genomic_DNA"/>
</dbReference>
<evidence type="ECO:0000313" key="8">
    <source>
        <dbReference type="Proteomes" id="UP000285301"/>
    </source>
</evidence>
<proteinExistence type="inferred from homology"/>
<reference evidence="6" key="2">
    <citation type="submission" date="2018-11" db="EMBL/GenBank/DDBJ databases">
        <title>Trombidioid mite genomics.</title>
        <authorList>
            <person name="Dong X."/>
        </authorList>
    </citation>
    <scope>NUCLEOTIDE SEQUENCE</scope>
    <source>
        <strain evidence="6">UoL-WK</strain>
    </source>
</reference>
<keyword evidence="2" id="KW-0646">Protease inhibitor</keyword>
<dbReference type="GO" id="GO:0004867">
    <property type="term" value="F:serine-type endopeptidase inhibitor activity"/>
    <property type="evidence" value="ECO:0007669"/>
    <property type="project" value="UniProtKB-KW"/>
</dbReference>
<dbReference type="PANTHER" id="PTHR11461">
    <property type="entry name" value="SERINE PROTEASE INHIBITOR, SERPIN"/>
    <property type="match status" value="1"/>
</dbReference>
<dbReference type="EMBL" id="NCKU01008607">
    <property type="protein sequence ID" value="RWS01800.1"/>
    <property type="molecule type" value="Genomic_DNA"/>
</dbReference>
<gene>
    <name evidence="7" type="ORF">B4U79_16680</name>
    <name evidence="6" type="ORF">B4U79_18895</name>
</gene>
<dbReference type="OrthoDB" id="671595at2759"/>
<comment type="similarity">
    <text evidence="1">Belongs to the serpin family.</text>
</comment>
<dbReference type="STRING" id="1965070.A0A3S3REC1"/>
<dbReference type="GO" id="GO:0005615">
    <property type="term" value="C:extracellular space"/>
    <property type="evidence" value="ECO:0007669"/>
    <property type="project" value="InterPro"/>
</dbReference>
<feature type="domain" description="Serpin" evidence="5">
    <location>
        <begin position="1"/>
        <end position="206"/>
    </location>
</feature>
<dbReference type="InterPro" id="IPR000215">
    <property type="entry name" value="Serpin_fam"/>
</dbReference>
<dbReference type="PROSITE" id="PS00284">
    <property type="entry name" value="SERPIN"/>
    <property type="match status" value="1"/>
</dbReference>
<evidence type="ECO:0000313" key="7">
    <source>
        <dbReference type="EMBL" id="RWS01800.1"/>
    </source>
</evidence>
<organism evidence="6 8">
    <name type="scientific">Dinothrombium tinctorium</name>
    <dbReference type="NCBI Taxonomy" id="1965070"/>
    <lineage>
        <taxon>Eukaryota</taxon>
        <taxon>Metazoa</taxon>
        <taxon>Ecdysozoa</taxon>
        <taxon>Arthropoda</taxon>
        <taxon>Chelicerata</taxon>
        <taxon>Arachnida</taxon>
        <taxon>Acari</taxon>
        <taxon>Acariformes</taxon>
        <taxon>Trombidiformes</taxon>
        <taxon>Prostigmata</taxon>
        <taxon>Anystina</taxon>
        <taxon>Parasitengona</taxon>
        <taxon>Trombidioidea</taxon>
        <taxon>Trombidiidae</taxon>
        <taxon>Dinothrombium</taxon>
    </lineage>
</organism>
<evidence type="ECO:0000313" key="6">
    <source>
        <dbReference type="EMBL" id="RWR98563.1"/>
    </source>
</evidence>
<dbReference type="InterPro" id="IPR036186">
    <property type="entry name" value="Serpin_sf"/>
</dbReference>
<dbReference type="Gene3D" id="2.30.39.10">
    <property type="entry name" value="Alpha-1-antitrypsin, domain 1"/>
    <property type="match status" value="1"/>
</dbReference>
<dbReference type="InterPro" id="IPR023796">
    <property type="entry name" value="Serpin_dom"/>
</dbReference>
<sequence>GNWRIPFDKDLTTIDSFYNYGDKSKETKVFMMKNDDISINLGYLELENEKYEVINLPYQDEYSFFIVKSVRIEGDLSKVWKNFKRIDDCDLKTKFKFERRNLYMPKFSLSKEIDLRKLYSDLGIQNFSSNLGTRLNSVNKNGKFDIISGNAKHVAVIDIDENGTEAAALSYDCVDGIVNDIKVNSPFIFYVKNSTNNTVIFSGQINKF</sequence>
<evidence type="ECO:0000256" key="3">
    <source>
        <dbReference type="ARBA" id="ARBA00022900"/>
    </source>
</evidence>
<evidence type="ECO:0000256" key="4">
    <source>
        <dbReference type="ARBA" id="ARBA00023180"/>
    </source>
</evidence>